<accession>A0A450TSK4</accession>
<gene>
    <name evidence="1" type="ORF">BECKFW1821C_GA0114237_102725</name>
</gene>
<dbReference type="EMBL" id="CAADFE010000027">
    <property type="protein sequence ID" value="VFJ71486.1"/>
    <property type="molecule type" value="Genomic_DNA"/>
</dbReference>
<sequence>MVSGVEFSEPSDLDISGVMPESICNYVEYVEQNILARPCLRPLIHHLFLPSLALGPGILLRDDVGGRYNPYVIPEKNAGT</sequence>
<dbReference type="AlphaFoldDB" id="A0A450TSK4"/>
<reference evidence="1" key="1">
    <citation type="submission" date="2019-02" db="EMBL/GenBank/DDBJ databases">
        <authorList>
            <person name="Gruber-Vodicka R. H."/>
            <person name="Seah K. B. B."/>
        </authorList>
    </citation>
    <scope>NUCLEOTIDE SEQUENCE</scope>
    <source>
        <strain evidence="1">BECK_BZ131</strain>
    </source>
</reference>
<evidence type="ECO:0000313" key="1">
    <source>
        <dbReference type="EMBL" id="VFJ71486.1"/>
    </source>
</evidence>
<proteinExistence type="predicted"/>
<protein>
    <submittedName>
        <fullName evidence="1">Uncharacterized protein</fullName>
    </submittedName>
</protein>
<name>A0A450TSK4_9GAMM</name>
<organism evidence="1">
    <name type="scientific">Candidatus Kentrum sp. FW</name>
    <dbReference type="NCBI Taxonomy" id="2126338"/>
    <lineage>
        <taxon>Bacteria</taxon>
        <taxon>Pseudomonadati</taxon>
        <taxon>Pseudomonadota</taxon>
        <taxon>Gammaproteobacteria</taxon>
        <taxon>Candidatus Kentrum</taxon>
    </lineage>
</organism>